<evidence type="ECO:0000256" key="6">
    <source>
        <dbReference type="ARBA" id="ARBA00022840"/>
    </source>
</evidence>
<evidence type="ECO:0000256" key="4">
    <source>
        <dbReference type="ARBA" id="ARBA00022741"/>
    </source>
</evidence>
<evidence type="ECO:0000256" key="2">
    <source>
        <dbReference type="ARBA" id="ARBA00013253"/>
    </source>
</evidence>
<keyword evidence="5 9" id="KW-0418">Kinase</keyword>
<dbReference type="InterPro" id="IPR035907">
    <property type="entry name" value="Hppk_sf"/>
</dbReference>
<dbReference type="PANTHER" id="PTHR43071:SF2">
    <property type="entry name" value="2-AMINO-4-HYDROXY-6-HYDROXYMETHYLDIHYDROPTERIDINE PYROPHOSPHOKINASE"/>
    <property type="match status" value="1"/>
</dbReference>
<evidence type="ECO:0000313" key="9">
    <source>
        <dbReference type="EMBL" id="BAW79393.1"/>
    </source>
</evidence>
<organism evidence="9 10">
    <name type="scientific">Candidatus Nitrosoglobus terrae</name>
    <dbReference type="NCBI Taxonomy" id="1630141"/>
    <lineage>
        <taxon>Bacteria</taxon>
        <taxon>Pseudomonadati</taxon>
        <taxon>Pseudomonadota</taxon>
        <taxon>Gammaproteobacteria</taxon>
        <taxon>Chromatiales</taxon>
        <taxon>Chromatiaceae</taxon>
        <taxon>Candidatus Nitrosoglobus</taxon>
    </lineage>
</organism>
<dbReference type="InterPro" id="IPR000550">
    <property type="entry name" value="Hppk"/>
</dbReference>
<dbReference type="PANTHER" id="PTHR43071">
    <property type="entry name" value="2-AMINO-4-HYDROXY-6-HYDROXYMETHYLDIHYDROPTERIDINE PYROPHOSPHOKINASE"/>
    <property type="match status" value="1"/>
</dbReference>
<dbReference type="EC" id="2.7.6.3" evidence="2"/>
<dbReference type="GO" id="GO:0005524">
    <property type="term" value="F:ATP binding"/>
    <property type="evidence" value="ECO:0007669"/>
    <property type="project" value="UniProtKB-KW"/>
</dbReference>
<keyword evidence="7" id="KW-0289">Folate biosynthesis</keyword>
<dbReference type="GO" id="GO:0046654">
    <property type="term" value="P:tetrahydrofolate biosynthetic process"/>
    <property type="evidence" value="ECO:0007669"/>
    <property type="project" value="UniProtKB-UniPathway"/>
</dbReference>
<protein>
    <recommendedName>
        <fullName evidence="2">2-amino-4-hydroxy-6-hydroxymethyldihydropteridine diphosphokinase</fullName>
        <ecNumber evidence="2">2.7.6.3</ecNumber>
    </recommendedName>
</protein>
<evidence type="ECO:0000256" key="5">
    <source>
        <dbReference type="ARBA" id="ARBA00022777"/>
    </source>
</evidence>
<dbReference type="Proteomes" id="UP000243679">
    <property type="component" value="Chromosome"/>
</dbReference>
<dbReference type="GO" id="GO:0046656">
    <property type="term" value="P:folic acid biosynthetic process"/>
    <property type="evidence" value="ECO:0007669"/>
    <property type="project" value="UniProtKB-KW"/>
</dbReference>
<feature type="domain" description="7,8-dihydro-6-hydroxymethylpterin-pyrophosphokinase" evidence="8">
    <location>
        <begin position="5"/>
        <end position="130"/>
    </location>
</feature>
<accession>A0A1Q2SJU2</accession>
<dbReference type="UniPathway" id="UPA00077">
    <property type="reaction ID" value="UER00155"/>
</dbReference>
<keyword evidence="6" id="KW-0067">ATP-binding</keyword>
<keyword evidence="10" id="KW-1185">Reference proteome</keyword>
<proteinExistence type="predicted"/>
<dbReference type="GO" id="GO:0003848">
    <property type="term" value="F:2-amino-4-hydroxy-6-hydroxymethyldihydropteridine diphosphokinase activity"/>
    <property type="evidence" value="ECO:0007669"/>
    <property type="project" value="UniProtKB-EC"/>
</dbReference>
<dbReference type="Pfam" id="PF01288">
    <property type="entry name" value="HPPK"/>
    <property type="match status" value="1"/>
</dbReference>
<dbReference type="NCBIfam" id="TIGR01498">
    <property type="entry name" value="folK"/>
    <property type="match status" value="1"/>
</dbReference>
<dbReference type="SUPFAM" id="SSF55083">
    <property type="entry name" value="6-hydroxymethyl-7,8-dihydropterin pyrophosphokinase, HPPK"/>
    <property type="match status" value="1"/>
</dbReference>
<dbReference type="Gene3D" id="3.30.70.560">
    <property type="entry name" value="7,8-Dihydro-6-hydroxymethylpterin-pyrophosphokinase HPPK"/>
    <property type="match status" value="1"/>
</dbReference>
<evidence type="ECO:0000259" key="8">
    <source>
        <dbReference type="Pfam" id="PF01288"/>
    </source>
</evidence>
<dbReference type="KEGG" id="ntt:TAO_0023"/>
<sequence>MARAYISIGSNINREINIRTGVNILRQYYDPLTISRVFEGESVGFQGENFYNLVVGFDTNESAQAIIHGLHKIEQMCGRTRNTLRFSSRSLDLDLLLYDNVVIDQLGLQLPRADILNYAFVLQPLAEIAPHLHHPIIGQSYADLWAAFNPSSKCLWPVDLQL</sequence>
<evidence type="ECO:0000256" key="7">
    <source>
        <dbReference type="ARBA" id="ARBA00022909"/>
    </source>
</evidence>
<dbReference type="OrthoDB" id="9790168at2"/>
<dbReference type="CDD" id="cd00483">
    <property type="entry name" value="HPPK"/>
    <property type="match status" value="1"/>
</dbReference>
<evidence type="ECO:0000256" key="1">
    <source>
        <dbReference type="ARBA" id="ARBA00005051"/>
    </source>
</evidence>
<dbReference type="EMBL" id="AP014836">
    <property type="protein sequence ID" value="BAW79393.1"/>
    <property type="molecule type" value="Genomic_DNA"/>
</dbReference>
<comment type="pathway">
    <text evidence="1">Cofactor biosynthesis; tetrahydrofolate biosynthesis; 2-amino-4-hydroxy-6-hydroxymethyl-7,8-dihydropteridine diphosphate from 7,8-dihydroneopterin triphosphate: step 4/4.</text>
</comment>
<gene>
    <name evidence="9" type="ORF">TAO_0023</name>
</gene>
<keyword evidence="4" id="KW-0547">Nucleotide-binding</keyword>
<keyword evidence="3" id="KW-0808">Transferase</keyword>
<evidence type="ECO:0000313" key="10">
    <source>
        <dbReference type="Proteomes" id="UP000243679"/>
    </source>
</evidence>
<reference evidence="9 10" key="1">
    <citation type="journal article" date="2017" name="ISME J.">
        <title>An acid-tolerant ammonia-oxidizing ?-proteobacterium from soil.</title>
        <authorList>
            <person name="Hayatsu M."/>
            <person name="Tago K."/>
            <person name="Uchiyama I."/>
            <person name="Toyoda A."/>
            <person name="Wang Y."/>
            <person name="Shimomura Y."/>
            <person name="Okubo T."/>
            <person name="Kurisu F."/>
            <person name="Hirono Y."/>
            <person name="Nonaka K."/>
            <person name="Akiyama H."/>
            <person name="Itoh T."/>
            <person name="Takami H."/>
        </authorList>
    </citation>
    <scope>NUCLEOTIDE SEQUENCE [LARGE SCALE GENOMIC DNA]</scope>
    <source>
        <strain evidence="9 10">TAO100</strain>
    </source>
</reference>
<dbReference type="AlphaFoldDB" id="A0A1Q2SJU2"/>
<name>A0A1Q2SJU2_9GAMM</name>
<dbReference type="RefSeq" id="WP_096526062.1">
    <property type="nucleotide sequence ID" value="NZ_AP014836.1"/>
</dbReference>
<dbReference type="GO" id="GO:0016301">
    <property type="term" value="F:kinase activity"/>
    <property type="evidence" value="ECO:0007669"/>
    <property type="project" value="UniProtKB-KW"/>
</dbReference>
<evidence type="ECO:0000256" key="3">
    <source>
        <dbReference type="ARBA" id="ARBA00022679"/>
    </source>
</evidence>